<dbReference type="KEGG" id="ptm:GSPATT00016604001"/>
<dbReference type="FunFam" id="2.60.120.10:FF:000244">
    <property type="entry name" value="Uncharacterized protein"/>
    <property type="match status" value="1"/>
</dbReference>
<keyword evidence="6" id="KW-0915">Sodium</keyword>
<evidence type="ECO:0000256" key="8">
    <source>
        <dbReference type="ARBA" id="ARBA00023136"/>
    </source>
</evidence>
<dbReference type="PANTHER" id="PTHR10110">
    <property type="entry name" value="SODIUM/HYDROGEN EXCHANGER"/>
    <property type="match status" value="1"/>
</dbReference>
<dbReference type="InterPro" id="IPR006153">
    <property type="entry name" value="Cation/H_exchanger_TM"/>
</dbReference>
<proteinExistence type="predicted"/>
<dbReference type="HOGENOM" id="CLU_005912_8_0_1"/>
<feature type="domain" description="Cyclic nucleotide-binding" evidence="11">
    <location>
        <begin position="767"/>
        <end position="881"/>
    </location>
</feature>
<dbReference type="InterPro" id="IPR014710">
    <property type="entry name" value="RmlC-like_jellyroll"/>
</dbReference>
<feature type="transmembrane region" description="Helical" evidence="10">
    <location>
        <begin position="367"/>
        <end position="388"/>
    </location>
</feature>
<dbReference type="GeneID" id="5034973"/>
<keyword evidence="7" id="KW-0406">Ion transport</keyword>
<dbReference type="RefSeq" id="XP_001449188.1">
    <property type="nucleotide sequence ID" value="XM_001449151.1"/>
</dbReference>
<dbReference type="PROSITE" id="PS50042">
    <property type="entry name" value="CNMP_BINDING_3"/>
    <property type="match status" value="1"/>
</dbReference>
<dbReference type="STRING" id="5888.A0DFH4"/>
<keyword evidence="3" id="KW-1003">Cell membrane</keyword>
<dbReference type="Pfam" id="PF00999">
    <property type="entry name" value="Na_H_Exchanger"/>
    <property type="match status" value="1"/>
</dbReference>
<feature type="transmembrane region" description="Helical" evidence="10">
    <location>
        <begin position="239"/>
        <end position="262"/>
    </location>
</feature>
<evidence type="ECO:0000256" key="2">
    <source>
        <dbReference type="ARBA" id="ARBA00022448"/>
    </source>
</evidence>
<dbReference type="CDD" id="cd00038">
    <property type="entry name" value="CAP_ED"/>
    <property type="match status" value="1"/>
</dbReference>
<evidence type="ECO:0000259" key="11">
    <source>
        <dbReference type="PROSITE" id="PS50042"/>
    </source>
</evidence>
<keyword evidence="5 10" id="KW-1133">Transmembrane helix</keyword>
<evidence type="ECO:0000256" key="4">
    <source>
        <dbReference type="ARBA" id="ARBA00022692"/>
    </source>
</evidence>
<feature type="transmembrane region" description="Helical" evidence="10">
    <location>
        <begin position="165"/>
        <end position="188"/>
    </location>
</feature>
<evidence type="ECO:0000256" key="7">
    <source>
        <dbReference type="ARBA" id="ARBA00023065"/>
    </source>
</evidence>
<evidence type="ECO:0000256" key="6">
    <source>
        <dbReference type="ARBA" id="ARBA00023053"/>
    </source>
</evidence>
<evidence type="ECO:0000256" key="10">
    <source>
        <dbReference type="SAM" id="Phobius"/>
    </source>
</evidence>
<keyword evidence="9" id="KW-0739">Sodium transport</keyword>
<dbReference type="GO" id="GO:0005886">
    <property type="term" value="C:plasma membrane"/>
    <property type="evidence" value="ECO:0000318"/>
    <property type="project" value="GO_Central"/>
</dbReference>
<dbReference type="GO" id="GO:0051453">
    <property type="term" value="P:regulation of intracellular pH"/>
    <property type="evidence" value="ECO:0000318"/>
    <property type="project" value="GO_Central"/>
</dbReference>
<evidence type="ECO:0000256" key="1">
    <source>
        <dbReference type="ARBA" id="ARBA00004651"/>
    </source>
</evidence>
<dbReference type="Gene3D" id="2.60.120.10">
    <property type="entry name" value="Jelly Rolls"/>
    <property type="match status" value="1"/>
</dbReference>
<dbReference type="SUPFAM" id="SSF51206">
    <property type="entry name" value="cAMP-binding domain-like"/>
    <property type="match status" value="1"/>
</dbReference>
<keyword evidence="8 10" id="KW-0472">Membrane</keyword>
<dbReference type="EMBL" id="CT868418">
    <property type="protein sequence ID" value="CAK81791.1"/>
    <property type="molecule type" value="Genomic_DNA"/>
</dbReference>
<dbReference type="Gene3D" id="6.10.140.1330">
    <property type="match status" value="1"/>
</dbReference>
<feature type="transmembrane region" description="Helical" evidence="10">
    <location>
        <begin position="400"/>
        <end position="421"/>
    </location>
</feature>
<accession>A0DFH4</accession>
<feature type="transmembrane region" description="Helical" evidence="10">
    <location>
        <begin position="134"/>
        <end position="153"/>
    </location>
</feature>
<protein>
    <recommendedName>
        <fullName evidence="11">Cyclic nucleotide-binding domain-containing protein</fullName>
    </recommendedName>
</protein>
<keyword evidence="2" id="KW-0813">Transport</keyword>
<reference evidence="12 13" key="1">
    <citation type="journal article" date="2006" name="Nature">
        <title>Global trends of whole-genome duplications revealed by the ciliate Paramecium tetraurelia.</title>
        <authorList>
            <consortium name="Genoscope"/>
            <person name="Aury J.-M."/>
            <person name="Jaillon O."/>
            <person name="Duret L."/>
            <person name="Noel B."/>
            <person name="Jubin C."/>
            <person name="Porcel B.M."/>
            <person name="Segurens B."/>
            <person name="Daubin V."/>
            <person name="Anthouard V."/>
            <person name="Aiach N."/>
            <person name="Arnaiz O."/>
            <person name="Billaut A."/>
            <person name="Beisson J."/>
            <person name="Blanc I."/>
            <person name="Bouhouche K."/>
            <person name="Camara F."/>
            <person name="Duharcourt S."/>
            <person name="Guigo R."/>
            <person name="Gogendeau D."/>
            <person name="Katinka M."/>
            <person name="Keller A.-M."/>
            <person name="Kissmehl R."/>
            <person name="Klotz C."/>
            <person name="Koll F."/>
            <person name="Le Moue A."/>
            <person name="Lepere C."/>
            <person name="Malinsky S."/>
            <person name="Nowacki M."/>
            <person name="Nowak J.K."/>
            <person name="Plattner H."/>
            <person name="Poulain J."/>
            <person name="Ruiz F."/>
            <person name="Serrano V."/>
            <person name="Zagulski M."/>
            <person name="Dessen P."/>
            <person name="Betermier M."/>
            <person name="Weissenbach J."/>
            <person name="Scarpelli C."/>
            <person name="Schachter V."/>
            <person name="Sperling L."/>
            <person name="Meyer E."/>
            <person name="Cohen J."/>
            <person name="Wincker P."/>
        </authorList>
    </citation>
    <scope>NUCLEOTIDE SEQUENCE [LARGE SCALE GENOMIC DNA]</scope>
    <source>
        <strain evidence="12 13">Stock d4-2</strain>
    </source>
</reference>
<dbReference type="OrthoDB" id="441412at2759"/>
<evidence type="ECO:0000256" key="3">
    <source>
        <dbReference type="ARBA" id="ARBA00022475"/>
    </source>
</evidence>
<evidence type="ECO:0000256" key="9">
    <source>
        <dbReference type="ARBA" id="ARBA00023201"/>
    </source>
</evidence>
<dbReference type="InterPro" id="IPR018422">
    <property type="entry name" value="Cation/H_exchanger_CPA1"/>
</dbReference>
<sequence length="1009" mass="115204">MAEHEHEHEFEGGEEELEAPKDSLWRDEHAMEKSANIVYFLTLGIVAGLILREINKKTKQSIILLSRFPYSPMILSLGILIGLLQKSLGYIGESASILSKMHPHLIVFVFIPVLLFESAFNCDWYTFKYQMVNILLLAGPGCGWGAILLGGIFKLVLQYDDNDMTWYQAFTLGSVLSATDPVAVVALLKELGASLAFNHLIEGEALLNDGVAMVFFIFFNKFSKAQSGKGEAVTASQVVINFVRNSMVGPALGLVLGILAALWTKRILGDDIEVTWLTFVFTYLTFYWAEFCFFKTSGLLAVVGLGLFWSAFGKTRIRSSVEHSVHTVWGFVQYSCDTLVFVLVGIIVGTQVIEETFIHKSDYIRMIVFYFFMILARFIMILTFWPFLRCFGYPISKPEFIVLVYGGLRGALGLTLSLMVGCDEELPARFRHLSVFYAAGMAAITNLVNGTTCKALVQYLEMIENPVVKKKVYKKYLEELIVNSQDKMRELESDQFYSMADWNQVNQLIGQPKFIEKIEKLETEIKYMVGSNKVAANSSNLYEGLTDQEIFGEVRYRIYRILKGLYYDKFEYGLCEEDTVRLLVESSDIGLDHTKSILNIWDQLYKNFLNFSSVNFFLKVKEIPLIGSFAKEYMIKHLGFVYDVTTTFLSCANEALHLTDSFPMGKDAVRLVMEEISREIEKAEGYLGILNDTFPEIVRAIQTKRASHSILTHQRHYLDDTQQNGLVDEKEYQLLKKEINNRLVDLENHQFEMILPSFHVLAMEFPIFSGLVSTDLDNIIKSAYEKRFGCDEIIYEQGMTCQNIFIISKGNVVDEFQGGSIKKGLGSLISYTNLIGEGTCMSTAKATADSLLYSLNLKILKDLMQRNPEFEFKIYINSIEYLRKMFESQAGPLANLEIKRLLDFFRTKSKLKKLTQNQKCDFIFGGYLFRGELKDINSKVYPQYSYIPPQETECLVSKDTICLVFEDQVDSLNNQMLKQLDLDPHKDQQISERYSQIKRTSIQDKKKHH</sequence>
<dbReference type="InterPro" id="IPR000595">
    <property type="entry name" value="cNMP-bd_dom"/>
</dbReference>
<keyword evidence="13" id="KW-1185">Reference proteome</keyword>
<evidence type="ECO:0000313" key="12">
    <source>
        <dbReference type="EMBL" id="CAK81791.1"/>
    </source>
</evidence>
<dbReference type="GO" id="GO:0015385">
    <property type="term" value="F:sodium:proton antiporter activity"/>
    <property type="evidence" value="ECO:0000318"/>
    <property type="project" value="GO_Central"/>
</dbReference>
<gene>
    <name evidence="12" type="ORF">GSPATT00016604001</name>
</gene>
<evidence type="ECO:0000313" key="13">
    <source>
        <dbReference type="Proteomes" id="UP000000600"/>
    </source>
</evidence>
<dbReference type="InterPro" id="IPR018490">
    <property type="entry name" value="cNMP-bd_dom_sf"/>
</dbReference>
<feature type="transmembrane region" description="Helical" evidence="10">
    <location>
        <begin position="34"/>
        <end position="51"/>
    </location>
</feature>
<dbReference type="Proteomes" id="UP000000600">
    <property type="component" value="Unassembled WGS sequence"/>
</dbReference>
<dbReference type="InParanoid" id="A0DFH4"/>
<organism evidence="12 13">
    <name type="scientific">Paramecium tetraurelia</name>
    <dbReference type="NCBI Taxonomy" id="5888"/>
    <lineage>
        <taxon>Eukaryota</taxon>
        <taxon>Sar</taxon>
        <taxon>Alveolata</taxon>
        <taxon>Ciliophora</taxon>
        <taxon>Intramacronucleata</taxon>
        <taxon>Oligohymenophorea</taxon>
        <taxon>Peniculida</taxon>
        <taxon>Parameciidae</taxon>
        <taxon>Paramecium</taxon>
    </lineage>
</organism>
<dbReference type="GO" id="GO:0071805">
    <property type="term" value="P:potassium ion transmembrane transport"/>
    <property type="evidence" value="ECO:0000318"/>
    <property type="project" value="GO_Central"/>
</dbReference>
<feature type="transmembrane region" description="Helical" evidence="10">
    <location>
        <begin position="297"/>
        <end position="315"/>
    </location>
</feature>
<name>A0DFH4_PARTE</name>
<feature type="transmembrane region" description="Helical" evidence="10">
    <location>
        <begin position="327"/>
        <end position="347"/>
    </location>
</feature>
<dbReference type="GO" id="GO:0015386">
    <property type="term" value="F:potassium:proton antiporter activity"/>
    <property type="evidence" value="ECO:0000318"/>
    <property type="project" value="GO_Central"/>
</dbReference>
<dbReference type="AlphaFoldDB" id="A0DFH4"/>
<feature type="transmembrane region" description="Helical" evidence="10">
    <location>
        <begin position="63"/>
        <end position="84"/>
    </location>
</feature>
<dbReference type="GO" id="GO:0098719">
    <property type="term" value="P:sodium ion import across plasma membrane"/>
    <property type="evidence" value="ECO:0000318"/>
    <property type="project" value="GO_Central"/>
</dbReference>
<feature type="transmembrane region" description="Helical" evidence="10">
    <location>
        <begin position="104"/>
        <end position="122"/>
    </location>
</feature>
<dbReference type="eggNOG" id="KOG1965">
    <property type="taxonomic scope" value="Eukaryota"/>
</dbReference>
<comment type="subcellular location">
    <subcellularLocation>
        <location evidence="1">Cell membrane</location>
        <topology evidence="1">Multi-pass membrane protein</topology>
    </subcellularLocation>
</comment>
<keyword evidence="4 10" id="KW-0812">Transmembrane</keyword>
<dbReference type="OMA" id="CANEALH"/>
<evidence type="ECO:0000256" key="5">
    <source>
        <dbReference type="ARBA" id="ARBA00022989"/>
    </source>
</evidence>
<dbReference type="PANTHER" id="PTHR10110:SF86">
    <property type="entry name" value="SODIUM_HYDROGEN EXCHANGER 7"/>
    <property type="match status" value="1"/>
</dbReference>